<gene>
    <name evidence="1" type="ORF">AYBTSS11_LOCUS20468</name>
</gene>
<reference evidence="1" key="1">
    <citation type="submission" date="2023-10" db="EMBL/GenBank/DDBJ databases">
        <authorList>
            <person name="Domelevo Entfellner J.-B."/>
        </authorList>
    </citation>
    <scope>NUCLEOTIDE SEQUENCE</scope>
</reference>
<keyword evidence="2" id="KW-1185">Reference proteome</keyword>
<evidence type="ECO:0000313" key="1">
    <source>
        <dbReference type="EMBL" id="CAJ1964725.1"/>
    </source>
</evidence>
<dbReference type="PANTHER" id="PTHR36384">
    <property type="entry name" value="SAWADEE PROTEIN"/>
    <property type="match status" value="1"/>
</dbReference>
<protein>
    <submittedName>
        <fullName evidence="1">Uncharacterized protein</fullName>
    </submittedName>
</protein>
<evidence type="ECO:0000313" key="2">
    <source>
        <dbReference type="Proteomes" id="UP001189624"/>
    </source>
</evidence>
<dbReference type="Gramene" id="rna-AYBTSS11_LOCUS20468">
    <property type="protein sequence ID" value="CAJ1964725.1"/>
    <property type="gene ID" value="gene-AYBTSS11_LOCUS20468"/>
</dbReference>
<organism evidence="1 2">
    <name type="scientific">Sphenostylis stenocarpa</name>
    <dbReference type="NCBI Taxonomy" id="92480"/>
    <lineage>
        <taxon>Eukaryota</taxon>
        <taxon>Viridiplantae</taxon>
        <taxon>Streptophyta</taxon>
        <taxon>Embryophyta</taxon>
        <taxon>Tracheophyta</taxon>
        <taxon>Spermatophyta</taxon>
        <taxon>Magnoliopsida</taxon>
        <taxon>eudicotyledons</taxon>
        <taxon>Gunneridae</taxon>
        <taxon>Pentapetalae</taxon>
        <taxon>rosids</taxon>
        <taxon>fabids</taxon>
        <taxon>Fabales</taxon>
        <taxon>Fabaceae</taxon>
        <taxon>Papilionoideae</taxon>
        <taxon>50 kb inversion clade</taxon>
        <taxon>NPAAA clade</taxon>
        <taxon>indigoferoid/millettioid clade</taxon>
        <taxon>Phaseoleae</taxon>
        <taxon>Sphenostylis</taxon>
    </lineage>
</organism>
<accession>A0AA86SLT2</accession>
<proteinExistence type="predicted"/>
<dbReference type="Proteomes" id="UP001189624">
    <property type="component" value="Chromosome 6"/>
</dbReference>
<dbReference type="EMBL" id="OY731403">
    <property type="protein sequence ID" value="CAJ1964725.1"/>
    <property type="molecule type" value="Genomic_DNA"/>
</dbReference>
<name>A0AA86SLT2_9FABA</name>
<dbReference type="PANTHER" id="PTHR36384:SF1">
    <property type="entry name" value="SAWADEE PROTEIN"/>
    <property type="match status" value="1"/>
</dbReference>
<sequence>MVHSDIEFEELCGFLDNPNYIITSSTGRNKACQFPVYAKGNSAPRNNLKVVYSGTKEFKIASARRDLFLAFSEHQERLLKRLALDEKNDICS</sequence>
<dbReference type="AlphaFoldDB" id="A0AA86SLT2"/>